<proteinExistence type="predicted"/>
<dbReference type="Proteomes" id="UP000001343">
    <property type="component" value="Unassembled WGS sequence"/>
</dbReference>
<evidence type="ECO:0000313" key="1">
    <source>
        <dbReference type="EMBL" id="EKS01710.1"/>
    </source>
</evidence>
<sequence length="66" mass="7399">MLTKVKAILILCYPAVLSLKNSEGIEIKSAIASHFSYEICERFTQTSPLIVRSNDKIAQHFISSSR</sequence>
<name>A0AA87MTG5_9LEPT</name>
<evidence type="ECO:0000313" key="2">
    <source>
        <dbReference type="Proteomes" id="UP000001343"/>
    </source>
</evidence>
<comment type="caution">
    <text evidence="1">The sequence shown here is derived from an EMBL/GenBank/DDBJ whole genome shotgun (WGS) entry which is preliminary data.</text>
</comment>
<protein>
    <submittedName>
        <fullName evidence="1">Uncharacterized protein</fullName>
    </submittedName>
</protein>
<dbReference type="AlphaFoldDB" id="A0AA87MTG5"/>
<gene>
    <name evidence="1" type="ORF">LEP1GSC125_3899</name>
</gene>
<accession>A0AA87MTG5</accession>
<dbReference type="EMBL" id="AKWM02000007">
    <property type="protein sequence ID" value="EKS01710.1"/>
    <property type="molecule type" value="Genomic_DNA"/>
</dbReference>
<reference evidence="1 2" key="1">
    <citation type="journal article" date="2014" name="Int. J. Syst. Evol. Microbiol.">
        <title>Leptospira mayottensis sp. nov., a pathogenic species of the genus Leptospira isolated from humans.</title>
        <authorList>
            <person name="Bourhy P."/>
            <person name="Collet L."/>
            <person name="Brisse S."/>
            <person name="Picardeau M."/>
        </authorList>
    </citation>
    <scope>NUCLEOTIDE SEQUENCE [LARGE SCALE GENOMIC DNA]</scope>
    <source>
        <strain evidence="1 2">200901122</strain>
    </source>
</reference>
<organism evidence="1 2">
    <name type="scientific">Leptospira mayottensis 200901122</name>
    <dbReference type="NCBI Taxonomy" id="1193010"/>
    <lineage>
        <taxon>Bacteria</taxon>
        <taxon>Pseudomonadati</taxon>
        <taxon>Spirochaetota</taxon>
        <taxon>Spirochaetia</taxon>
        <taxon>Leptospirales</taxon>
        <taxon>Leptospiraceae</taxon>
        <taxon>Leptospira</taxon>
    </lineage>
</organism>